<feature type="compositionally biased region" description="Basic and acidic residues" evidence="1">
    <location>
        <begin position="125"/>
        <end position="151"/>
    </location>
</feature>
<dbReference type="EMBL" id="JAFNEN010003004">
    <property type="protein sequence ID" value="KAG8172183.1"/>
    <property type="molecule type" value="Genomic_DNA"/>
</dbReference>
<organism evidence="2 3">
    <name type="scientific">Oedothorax gibbosus</name>
    <dbReference type="NCBI Taxonomy" id="931172"/>
    <lineage>
        <taxon>Eukaryota</taxon>
        <taxon>Metazoa</taxon>
        <taxon>Ecdysozoa</taxon>
        <taxon>Arthropoda</taxon>
        <taxon>Chelicerata</taxon>
        <taxon>Arachnida</taxon>
        <taxon>Araneae</taxon>
        <taxon>Araneomorphae</taxon>
        <taxon>Entelegynae</taxon>
        <taxon>Araneoidea</taxon>
        <taxon>Linyphiidae</taxon>
        <taxon>Erigoninae</taxon>
        <taxon>Oedothorax</taxon>
    </lineage>
</organism>
<proteinExistence type="predicted"/>
<feature type="compositionally biased region" description="Basic and acidic residues" evidence="1">
    <location>
        <begin position="378"/>
        <end position="389"/>
    </location>
</feature>
<feature type="region of interest" description="Disordered" evidence="1">
    <location>
        <begin position="415"/>
        <end position="452"/>
    </location>
</feature>
<evidence type="ECO:0000313" key="2">
    <source>
        <dbReference type="EMBL" id="KAG8172183.1"/>
    </source>
</evidence>
<protein>
    <submittedName>
        <fullName evidence="2">Uncharacterized protein</fullName>
    </submittedName>
</protein>
<feature type="region of interest" description="Disordered" evidence="1">
    <location>
        <begin position="278"/>
        <end position="400"/>
    </location>
</feature>
<feature type="compositionally biased region" description="Basic and acidic residues" evidence="1">
    <location>
        <begin position="335"/>
        <end position="349"/>
    </location>
</feature>
<feature type="compositionally biased region" description="Polar residues" evidence="1">
    <location>
        <begin position="287"/>
        <end position="299"/>
    </location>
</feature>
<feature type="compositionally biased region" description="Polar residues" evidence="1">
    <location>
        <begin position="1"/>
        <end position="21"/>
    </location>
</feature>
<feature type="compositionally biased region" description="Low complexity" evidence="1">
    <location>
        <begin position="64"/>
        <end position="77"/>
    </location>
</feature>
<dbReference type="AlphaFoldDB" id="A0AAV6TKE0"/>
<accession>A0AAV6TKE0</accession>
<feature type="compositionally biased region" description="Polar residues" evidence="1">
    <location>
        <begin position="424"/>
        <end position="439"/>
    </location>
</feature>
<evidence type="ECO:0000256" key="1">
    <source>
        <dbReference type="SAM" id="MobiDB-lite"/>
    </source>
</evidence>
<feature type="compositionally biased region" description="Basic and acidic residues" evidence="1">
    <location>
        <begin position="22"/>
        <end position="46"/>
    </location>
</feature>
<feature type="compositionally biased region" description="Low complexity" evidence="1">
    <location>
        <begin position="368"/>
        <end position="377"/>
    </location>
</feature>
<sequence>MASGYSKNPKSTGSSSNPRSQRMQELRQRFEAPSNRRTDAQRDESRQGYQRQRPTTRSRDRDQASGSGQQGPGPSSQVQAMRQKFDLSQKQAESQKEESRRGSHRQGLFAEGGQESRGPVQAMRQKYEALSDKSTRSQEDGSGGDRSRERSQGPGPSHTKKRSYLDIPEDRDRPSFSKALASTPQRGPSGGATGGMQDQFRSAQGDYYEMWYHDNIETVKNYDLLNHEVLSILSQYIPGINAEEIVSSEVLVRMLRDYIKELHEKKRKVTREIENIQEQIDAPGRSGFSSGNQRPNLNETYDILPGGRRTPSRRSHLSQEENPSRAEPFRPVQDLNRRWGPENFDRRPEASGGLEQSHRQSPHRHSQSHSSQMQSPREQPERPLQDLNRRWGPNDFMQQLQPPVQDFNRRWNLEDQFARMQAENEPQNPSFRGPSQQEYNADPEEAWDAGCY</sequence>
<name>A0AAV6TKE0_9ARAC</name>
<gene>
    <name evidence="2" type="ORF">JTE90_015576</name>
</gene>
<comment type="caution">
    <text evidence="2">The sequence shown here is derived from an EMBL/GenBank/DDBJ whole genome shotgun (WGS) entry which is preliminary data.</text>
</comment>
<keyword evidence="3" id="KW-1185">Reference proteome</keyword>
<dbReference type="Proteomes" id="UP000827092">
    <property type="component" value="Unassembled WGS sequence"/>
</dbReference>
<feature type="compositionally biased region" description="Acidic residues" evidence="1">
    <location>
        <begin position="441"/>
        <end position="452"/>
    </location>
</feature>
<evidence type="ECO:0000313" key="3">
    <source>
        <dbReference type="Proteomes" id="UP000827092"/>
    </source>
</evidence>
<feature type="region of interest" description="Disordered" evidence="1">
    <location>
        <begin position="1"/>
        <end position="199"/>
    </location>
</feature>
<feature type="compositionally biased region" description="Basic and acidic residues" evidence="1">
    <location>
        <begin position="317"/>
        <end position="328"/>
    </location>
</feature>
<reference evidence="2 3" key="1">
    <citation type="journal article" date="2022" name="Nat. Ecol. Evol.">
        <title>A masculinizing supergene underlies an exaggerated male reproductive morph in a spider.</title>
        <authorList>
            <person name="Hendrickx F."/>
            <person name="De Corte Z."/>
            <person name="Sonet G."/>
            <person name="Van Belleghem S.M."/>
            <person name="Kostlbacher S."/>
            <person name="Vangestel C."/>
        </authorList>
    </citation>
    <scope>NUCLEOTIDE SEQUENCE [LARGE SCALE GENOMIC DNA]</scope>
    <source>
        <strain evidence="2">W744_W776</strain>
    </source>
</reference>
<feature type="compositionally biased region" description="Basic and acidic residues" evidence="1">
    <location>
        <begin position="83"/>
        <end position="101"/>
    </location>
</feature>